<dbReference type="SUPFAM" id="SSF46689">
    <property type="entry name" value="Homeodomain-like"/>
    <property type="match status" value="1"/>
</dbReference>
<keyword evidence="3" id="KW-1185">Reference proteome</keyword>
<comment type="caution">
    <text evidence="2">The sequence shown here is derived from an EMBL/GenBank/DDBJ whole genome shotgun (WGS) entry which is preliminary data.</text>
</comment>
<protein>
    <recommendedName>
        <fullName evidence="4">Myb-like domain-containing protein</fullName>
    </recommendedName>
</protein>
<evidence type="ECO:0000256" key="1">
    <source>
        <dbReference type="SAM" id="MobiDB-lite"/>
    </source>
</evidence>
<reference evidence="2" key="1">
    <citation type="submission" date="2020-12" db="EMBL/GenBank/DDBJ databases">
        <title>Metabolic potential, ecology and presence of endohyphal bacteria is reflected in genomic diversity of Mucoromycotina.</title>
        <authorList>
            <person name="Muszewska A."/>
            <person name="Okrasinska A."/>
            <person name="Steczkiewicz K."/>
            <person name="Drgas O."/>
            <person name="Orlowska M."/>
            <person name="Perlinska-Lenart U."/>
            <person name="Aleksandrzak-Piekarczyk T."/>
            <person name="Szatraj K."/>
            <person name="Zielenkiewicz U."/>
            <person name="Pilsyk S."/>
            <person name="Malc E."/>
            <person name="Mieczkowski P."/>
            <person name="Kruszewska J.S."/>
            <person name="Biernat P."/>
            <person name="Pawlowska J."/>
        </authorList>
    </citation>
    <scope>NUCLEOTIDE SEQUENCE</scope>
    <source>
        <strain evidence="2">WA0000017839</strain>
    </source>
</reference>
<dbReference type="Gene3D" id="1.10.10.60">
    <property type="entry name" value="Homeodomain-like"/>
    <property type="match status" value="1"/>
</dbReference>
<dbReference type="OrthoDB" id="2281363at2759"/>
<proteinExistence type="predicted"/>
<accession>A0A8H7RPI4</accession>
<evidence type="ECO:0000313" key="3">
    <source>
        <dbReference type="Proteomes" id="UP000603453"/>
    </source>
</evidence>
<organism evidence="2 3">
    <name type="scientific">Mucor saturninus</name>
    <dbReference type="NCBI Taxonomy" id="64648"/>
    <lineage>
        <taxon>Eukaryota</taxon>
        <taxon>Fungi</taxon>
        <taxon>Fungi incertae sedis</taxon>
        <taxon>Mucoromycota</taxon>
        <taxon>Mucoromycotina</taxon>
        <taxon>Mucoromycetes</taxon>
        <taxon>Mucorales</taxon>
        <taxon>Mucorineae</taxon>
        <taxon>Mucoraceae</taxon>
        <taxon>Mucor</taxon>
    </lineage>
</organism>
<dbReference type="Proteomes" id="UP000603453">
    <property type="component" value="Unassembled WGS sequence"/>
</dbReference>
<dbReference type="AlphaFoldDB" id="A0A8H7RPI4"/>
<evidence type="ECO:0008006" key="4">
    <source>
        <dbReference type="Google" id="ProtNLM"/>
    </source>
</evidence>
<dbReference type="InterPro" id="IPR001005">
    <property type="entry name" value="SANT/Myb"/>
</dbReference>
<evidence type="ECO:0000313" key="2">
    <source>
        <dbReference type="EMBL" id="KAG2214275.1"/>
    </source>
</evidence>
<dbReference type="InterPro" id="IPR009057">
    <property type="entry name" value="Homeodomain-like_sf"/>
</dbReference>
<dbReference type="CDD" id="cd00167">
    <property type="entry name" value="SANT"/>
    <property type="match status" value="1"/>
</dbReference>
<name>A0A8H7RPI4_9FUNG</name>
<feature type="region of interest" description="Disordered" evidence="1">
    <location>
        <begin position="101"/>
        <end position="137"/>
    </location>
</feature>
<gene>
    <name evidence="2" type="ORF">INT47_000831</name>
</gene>
<feature type="region of interest" description="Disordered" evidence="1">
    <location>
        <begin position="28"/>
        <end position="54"/>
    </location>
</feature>
<sequence>MNVSALLNPVTHGHRSRCVSSPVLPVHNRQKQQNYQQQQMMEDDHLGGGVGKPRSRFSEYEDNIIRNGVAQRLTWGQISDLLPHRKRATCFNRYRTLQGIRKSRKQSSEAGSPVMTCSLSTSSSSSASPSSPLHSHFQHQQHQPIAACLALPPLMTNSWSTDIIYPMNNYHYADIQNSSSCDSSSDEEDQLISRISLPAITRQPYYNL</sequence>
<dbReference type="EMBL" id="JAEPRD010000001">
    <property type="protein sequence ID" value="KAG2214275.1"/>
    <property type="molecule type" value="Genomic_DNA"/>
</dbReference>
<feature type="region of interest" description="Disordered" evidence="1">
    <location>
        <begin position="1"/>
        <end position="20"/>
    </location>
</feature>
<feature type="compositionally biased region" description="Low complexity" evidence="1">
    <location>
        <begin position="118"/>
        <end position="135"/>
    </location>
</feature>